<evidence type="ECO:0000313" key="6">
    <source>
        <dbReference type="Proteomes" id="UP000192578"/>
    </source>
</evidence>
<dbReference type="GO" id="GO:0033617">
    <property type="term" value="P:mitochondrial respiratory chain complex IV assembly"/>
    <property type="evidence" value="ECO:0007669"/>
    <property type="project" value="TreeGrafter"/>
</dbReference>
<evidence type="ECO:0000256" key="4">
    <source>
        <dbReference type="ARBA" id="ARBA00023157"/>
    </source>
</evidence>
<evidence type="ECO:0000313" key="5">
    <source>
        <dbReference type="EMBL" id="OQV20480.1"/>
    </source>
</evidence>
<name>A0A1W0WZ50_HYPEX</name>
<dbReference type="PANTHER" id="PTHR28627">
    <property type="entry name" value="CYTOCHROME C OXIDASE ASSEMBLY FACTOR 5"/>
    <property type="match status" value="1"/>
</dbReference>
<keyword evidence="4" id="KW-1015">Disulfide bond</keyword>
<dbReference type="Pfam" id="PF10203">
    <property type="entry name" value="Pet191_N"/>
    <property type="match status" value="1"/>
</dbReference>
<dbReference type="AlphaFoldDB" id="A0A1W0WZ50"/>
<reference evidence="6" key="1">
    <citation type="submission" date="2017-01" db="EMBL/GenBank/DDBJ databases">
        <title>Comparative genomics of anhydrobiosis in the tardigrade Hypsibius dujardini.</title>
        <authorList>
            <person name="Yoshida Y."/>
            <person name="Koutsovoulos G."/>
            <person name="Laetsch D."/>
            <person name="Stevens L."/>
            <person name="Kumar S."/>
            <person name="Horikawa D."/>
            <person name="Ishino K."/>
            <person name="Komine S."/>
            <person name="Tomita M."/>
            <person name="Blaxter M."/>
            <person name="Arakawa K."/>
        </authorList>
    </citation>
    <scope>NUCLEOTIDE SEQUENCE [LARGE SCALE GENOMIC DNA]</scope>
    <source>
        <strain evidence="6">Z151</strain>
    </source>
</reference>
<evidence type="ECO:0000256" key="2">
    <source>
        <dbReference type="ARBA" id="ARBA00007785"/>
    </source>
</evidence>
<keyword evidence="6" id="KW-1185">Reference proteome</keyword>
<comment type="function">
    <text evidence="1">Involved in an early step of the mitochondrial complex IV assembly process.</text>
</comment>
<evidence type="ECO:0000256" key="3">
    <source>
        <dbReference type="ARBA" id="ARBA00021904"/>
    </source>
</evidence>
<protein>
    <recommendedName>
        <fullName evidence="3">Cytochrome c oxidase assembly factor 5</fullName>
    </recommendedName>
</protein>
<sequence>MPINYTEEVHLKDQSPCGSLRADLKNCLLQTDCCLVERMTPRKCLETHHPSVPEECYGLRTSFFECKRSMIDMRSRFRGPKAQ</sequence>
<gene>
    <name evidence="5" type="ORF">BV898_05525</name>
</gene>
<comment type="similarity">
    <text evidence="2">Belongs to the PET191 family.</text>
</comment>
<organism evidence="5 6">
    <name type="scientific">Hypsibius exemplaris</name>
    <name type="common">Freshwater tardigrade</name>
    <dbReference type="NCBI Taxonomy" id="2072580"/>
    <lineage>
        <taxon>Eukaryota</taxon>
        <taxon>Metazoa</taxon>
        <taxon>Ecdysozoa</taxon>
        <taxon>Tardigrada</taxon>
        <taxon>Eutardigrada</taxon>
        <taxon>Parachela</taxon>
        <taxon>Hypsibioidea</taxon>
        <taxon>Hypsibiidae</taxon>
        <taxon>Hypsibius</taxon>
    </lineage>
</organism>
<evidence type="ECO:0000256" key="1">
    <source>
        <dbReference type="ARBA" id="ARBA00003186"/>
    </source>
</evidence>
<dbReference type="PANTHER" id="PTHR28627:SF1">
    <property type="entry name" value="CYTOCHROME C OXIDASE ASSEMBLY FACTOR 5"/>
    <property type="match status" value="1"/>
</dbReference>
<dbReference type="EMBL" id="MTYJ01000030">
    <property type="protein sequence ID" value="OQV20480.1"/>
    <property type="molecule type" value="Genomic_DNA"/>
</dbReference>
<accession>A0A1W0WZ50</accession>
<comment type="caution">
    <text evidence="5">The sequence shown here is derived from an EMBL/GenBank/DDBJ whole genome shotgun (WGS) entry which is preliminary data.</text>
</comment>
<dbReference type="GO" id="GO:0005739">
    <property type="term" value="C:mitochondrion"/>
    <property type="evidence" value="ECO:0007669"/>
    <property type="project" value="TreeGrafter"/>
</dbReference>
<dbReference type="OrthoDB" id="282149at2759"/>
<proteinExistence type="inferred from homology"/>
<dbReference type="Proteomes" id="UP000192578">
    <property type="component" value="Unassembled WGS sequence"/>
</dbReference>
<dbReference type="InterPro" id="IPR018793">
    <property type="entry name" value="Cyt_c_oxidase_assmbl_Pet191"/>
</dbReference>